<name>A0AAN7B0E7_9PEZI</name>
<feature type="signal peptide" evidence="1">
    <location>
        <begin position="1"/>
        <end position="19"/>
    </location>
</feature>
<evidence type="ECO:0000256" key="1">
    <source>
        <dbReference type="SAM" id="SignalP"/>
    </source>
</evidence>
<evidence type="ECO:0000313" key="2">
    <source>
        <dbReference type="EMBL" id="KAK4206303.1"/>
    </source>
</evidence>
<dbReference type="AlphaFoldDB" id="A0AAN7B0E7"/>
<sequence>MRSHLLSLLLAAFVCLSAAVNVSGPEHAVELEARGNNVCKSVKAIVTILKAHKATPFCSSFLGISTQTVTETTSTTTTTSIETQVATSTTTSTTIWTTFSLSTTIYKQRGVSTTTIRSTTETVTATTTITESPTSPLTITGYYTPSPDEPADEVYKRTAVAALVQRGGNLPAYISPYPSNSISQACNCLSLSTPTTTTRIIFTSTTTSTTLSSTTRTETQSAYVRDISATTSYYTFLVPEVYTTYTTVTDTVTTTAGSYPSTTHVRRQIPSECINIGPGRKLYNSLTPGNELYRMDGYTIAGAAPGEEIRGQCCLDCWNRMNCMYWRLYSRTQAVPGGLSTTKCPLGNGTNLLQEPISNPGDDNAGFGKGPCL</sequence>
<keyword evidence="3" id="KW-1185">Reference proteome</keyword>
<evidence type="ECO:0008006" key="4">
    <source>
        <dbReference type="Google" id="ProtNLM"/>
    </source>
</evidence>
<keyword evidence="1" id="KW-0732">Signal</keyword>
<reference evidence="2" key="1">
    <citation type="journal article" date="2023" name="Mol. Phylogenet. Evol.">
        <title>Genome-scale phylogeny and comparative genomics of the fungal order Sordariales.</title>
        <authorList>
            <person name="Hensen N."/>
            <person name="Bonometti L."/>
            <person name="Westerberg I."/>
            <person name="Brannstrom I.O."/>
            <person name="Guillou S."/>
            <person name="Cros-Aarteil S."/>
            <person name="Calhoun S."/>
            <person name="Haridas S."/>
            <person name="Kuo A."/>
            <person name="Mondo S."/>
            <person name="Pangilinan J."/>
            <person name="Riley R."/>
            <person name="LaButti K."/>
            <person name="Andreopoulos B."/>
            <person name="Lipzen A."/>
            <person name="Chen C."/>
            <person name="Yan M."/>
            <person name="Daum C."/>
            <person name="Ng V."/>
            <person name="Clum A."/>
            <person name="Steindorff A."/>
            <person name="Ohm R.A."/>
            <person name="Martin F."/>
            <person name="Silar P."/>
            <person name="Natvig D.O."/>
            <person name="Lalanne C."/>
            <person name="Gautier V."/>
            <person name="Ament-Velasquez S.L."/>
            <person name="Kruys A."/>
            <person name="Hutchinson M.I."/>
            <person name="Powell A.J."/>
            <person name="Barry K."/>
            <person name="Miller A.N."/>
            <person name="Grigoriev I.V."/>
            <person name="Debuchy R."/>
            <person name="Gladieux P."/>
            <person name="Hiltunen Thoren M."/>
            <person name="Johannesson H."/>
        </authorList>
    </citation>
    <scope>NUCLEOTIDE SEQUENCE</scope>
    <source>
        <strain evidence="2">PSN293</strain>
    </source>
</reference>
<dbReference type="EMBL" id="MU858445">
    <property type="protein sequence ID" value="KAK4206303.1"/>
    <property type="molecule type" value="Genomic_DNA"/>
</dbReference>
<proteinExistence type="predicted"/>
<dbReference type="Proteomes" id="UP001301769">
    <property type="component" value="Unassembled WGS sequence"/>
</dbReference>
<comment type="caution">
    <text evidence="2">The sequence shown here is derived from an EMBL/GenBank/DDBJ whole genome shotgun (WGS) entry which is preliminary data.</text>
</comment>
<accession>A0AAN7B0E7</accession>
<feature type="chain" id="PRO_5043043467" description="Apple domain-containing protein" evidence="1">
    <location>
        <begin position="20"/>
        <end position="373"/>
    </location>
</feature>
<protein>
    <recommendedName>
        <fullName evidence="4">Apple domain-containing protein</fullName>
    </recommendedName>
</protein>
<gene>
    <name evidence="2" type="ORF">QBC37DRAFT_407236</name>
</gene>
<evidence type="ECO:0000313" key="3">
    <source>
        <dbReference type="Proteomes" id="UP001301769"/>
    </source>
</evidence>
<organism evidence="2 3">
    <name type="scientific">Rhypophila decipiens</name>
    <dbReference type="NCBI Taxonomy" id="261697"/>
    <lineage>
        <taxon>Eukaryota</taxon>
        <taxon>Fungi</taxon>
        <taxon>Dikarya</taxon>
        <taxon>Ascomycota</taxon>
        <taxon>Pezizomycotina</taxon>
        <taxon>Sordariomycetes</taxon>
        <taxon>Sordariomycetidae</taxon>
        <taxon>Sordariales</taxon>
        <taxon>Naviculisporaceae</taxon>
        <taxon>Rhypophila</taxon>
    </lineage>
</organism>
<reference evidence="2" key="2">
    <citation type="submission" date="2023-05" db="EMBL/GenBank/DDBJ databases">
        <authorList>
            <consortium name="Lawrence Berkeley National Laboratory"/>
            <person name="Steindorff A."/>
            <person name="Hensen N."/>
            <person name="Bonometti L."/>
            <person name="Westerberg I."/>
            <person name="Brannstrom I.O."/>
            <person name="Guillou S."/>
            <person name="Cros-Aarteil S."/>
            <person name="Calhoun S."/>
            <person name="Haridas S."/>
            <person name="Kuo A."/>
            <person name="Mondo S."/>
            <person name="Pangilinan J."/>
            <person name="Riley R."/>
            <person name="Labutti K."/>
            <person name="Andreopoulos B."/>
            <person name="Lipzen A."/>
            <person name="Chen C."/>
            <person name="Yanf M."/>
            <person name="Daum C."/>
            <person name="Ng V."/>
            <person name="Clum A."/>
            <person name="Ohm R."/>
            <person name="Martin F."/>
            <person name="Silar P."/>
            <person name="Natvig D."/>
            <person name="Lalanne C."/>
            <person name="Gautier V."/>
            <person name="Ament-Velasquez S.L."/>
            <person name="Kruys A."/>
            <person name="Hutchinson M.I."/>
            <person name="Powell A.J."/>
            <person name="Barry K."/>
            <person name="Miller A.N."/>
            <person name="Grigoriev I.V."/>
            <person name="Debuchy R."/>
            <person name="Gladieux P."/>
            <person name="Thoren M.H."/>
            <person name="Johannesson H."/>
        </authorList>
    </citation>
    <scope>NUCLEOTIDE SEQUENCE</scope>
    <source>
        <strain evidence="2">PSN293</strain>
    </source>
</reference>